<name>A0A6G1G239_9PEZI</name>
<evidence type="ECO:0000313" key="5">
    <source>
        <dbReference type="Proteomes" id="UP000504638"/>
    </source>
</evidence>
<dbReference type="GeneID" id="54421290"/>
<protein>
    <recommendedName>
        <fullName evidence="3">Xylanolytic transcriptional activator regulatory domain-containing protein</fullName>
    </recommendedName>
</protein>
<dbReference type="CDD" id="cd12148">
    <property type="entry name" value="fungal_TF_MHR"/>
    <property type="match status" value="1"/>
</dbReference>
<dbReference type="OrthoDB" id="3014581at2759"/>
<evidence type="ECO:0000256" key="1">
    <source>
        <dbReference type="ARBA" id="ARBA00004123"/>
    </source>
</evidence>
<keyword evidence="2" id="KW-0539">Nucleus</keyword>
<reference evidence="6" key="3">
    <citation type="submission" date="2025-04" db="UniProtKB">
        <authorList>
            <consortium name="RefSeq"/>
        </authorList>
    </citation>
    <scope>IDENTIFICATION</scope>
    <source>
        <strain evidence="6">CBS 781.70</strain>
    </source>
</reference>
<dbReference type="GO" id="GO:0003677">
    <property type="term" value="F:DNA binding"/>
    <property type="evidence" value="ECO:0007669"/>
    <property type="project" value="InterPro"/>
</dbReference>
<evidence type="ECO:0000313" key="6">
    <source>
        <dbReference type="RefSeq" id="XP_033533622.1"/>
    </source>
</evidence>
<evidence type="ECO:0000259" key="3">
    <source>
        <dbReference type="Pfam" id="PF04082"/>
    </source>
</evidence>
<reference evidence="4 6" key="1">
    <citation type="submission" date="2020-01" db="EMBL/GenBank/DDBJ databases">
        <authorList>
            <consortium name="DOE Joint Genome Institute"/>
            <person name="Haridas S."/>
            <person name="Albert R."/>
            <person name="Binder M."/>
            <person name="Bloem J."/>
            <person name="Labutti K."/>
            <person name="Salamov A."/>
            <person name="Andreopoulos B."/>
            <person name="Baker S.E."/>
            <person name="Barry K."/>
            <person name="Bills G."/>
            <person name="Bluhm B.H."/>
            <person name="Cannon C."/>
            <person name="Castanera R."/>
            <person name="Culley D.E."/>
            <person name="Daum C."/>
            <person name="Ezra D."/>
            <person name="Gonzalez J.B."/>
            <person name="Henrissat B."/>
            <person name="Kuo A."/>
            <person name="Liang C."/>
            <person name="Lipzen A."/>
            <person name="Lutzoni F."/>
            <person name="Magnuson J."/>
            <person name="Mondo S."/>
            <person name="Nolan M."/>
            <person name="Ohm R."/>
            <person name="Pangilinan J."/>
            <person name="Park H.-J."/>
            <person name="Ramirez L."/>
            <person name="Alfaro M."/>
            <person name="Sun H."/>
            <person name="Tritt A."/>
            <person name="Yoshinaga Y."/>
            <person name="Zwiers L.-H."/>
            <person name="Turgeon B.G."/>
            <person name="Goodwin S.B."/>
            <person name="Spatafora J.W."/>
            <person name="Crous P.W."/>
            <person name="Grigoriev I.V."/>
        </authorList>
    </citation>
    <scope>NUCLEOTIDE SEQUENCE</scope>
    <source>
        <strain evidence="4 6">CBS 781.70</strain>
    </source>
</reference>
<dbReference type="Proteomes" id="UP000504638">
    <property type="component" value="Unplaced"/>
</dbReference>
<accession>A0A6G1G239</accession>
<dbReference type="PANTHER" id="PTHR31001">
    <property type="entry name" value="UNCHARACTERIZED TRANSCRIPTIONAL REGULATORY PROTEIN"/>
    <property type="match status" value="1"/>
</dbReference>
<reference evidence="6" key="2">
    <citation type="submission" date="2020-04" db="EMBL/GenBank/DDBJ databases">
        <authorList>
            <consortium name="NCBI Genome Project"/>
        </authorList>
    </citation>
    <scope>NUCLEOTIDE SEQUENCE</scope>
    <source>
        <strain evidence="6">CBS 781.70</strain>
    </source>
</reference>
<sequence>MIDFPSLEEARALVNAYGTKLSAIHHVVYTPTIRASCEDIMRRITVHESVSSGQAALLLSIFAMTCCFSSYIMQESLPPFLNSVEFASHLSTLWVKSSLDCIDHSRRARGGTVEDVQASIVLYLLVFNLEGYSPRGRAIFQNALSTARELSLHRVDFKSSSDVNLTDSEFIQKEIKRRIWWHLVSSDWLLALTGGPQEGTYQTQPGHMAVNLPRNINDEDFIQRPHDYERPLSEPTAMAYFLHRVAFSEICRKIVDTLPFHAVKSGKFDYNQVLERDRELEGFLQNLPDCLQLDDSGASLAEPSIWPIQRYVMNLNFHARRCKLHQPFLIRNSTNPGYSHSRTACLRSARAILAIQQNLKLEMDLATIPPLRFIVIIHYCFLATTVLVMDLCLNRSKETEETQIADIMSAYRCLQEVQGTLPAVATFLKAMSELLGRYDISINHNATPTRLVNAQMEIPTDLGDTGTSSLPYFELGGTWEDFGTLGHETTYPSWDQLFSEVESRFI</sequence>
<proteinExistence type="predicted"/>
<evidence type="ECO:0000313" key="4">
    <source>
        <dbReference type="EMBL" id="KAF1811991.1"/>
    </source>
</evidence>
<feature type="domain" description="Xylanolytic transcriptional activator regulatory" evidence="3">
    <location>
        <begin position="47"/>
        <end position="257"/>
    </location>
</feature>
<dbReference type="RefSeq" id="XP_033533622.1">
    <property type="nucleotide sequence ID" value="XM_033680720.1"/>
</dbReference>
<gene>
    <name evidence="4 6" type="ORF">P152DRAFT_466807</name>
</gene>
<dbReference type="PANTHER" id="PTHR31001:SF90">
    <property type="entry name" value="CENTROMERE DNA-BINDING PROTEIN COMPLEX CBF3 SUBUNIT B"/>
    <property type="match status" value="1"/>
</dbReference>
<comment type="subcellular location">
    <subcellularLocation>
        <location evidence="1">Nucleus</location>
    </subcellularLocation>
</comment>
<dbReference type="GO" id="GO:0005634">
    <property type="term" value="C:nucleus"/>
    <property type="evidence" value="ECO:0007669"/>
    <property type="project" value="UniProtKB-SubCell"/>
</dbReference>
<dbReference type="EMBL" id="ML975159">
    <property type="protein sequence ID" value="KAF1811991.1"/>
    <property type="molecule type" value="Genomic_DNA"/>
</dbReference>
<organism evidence="4">
    <name type="scientific">Eremomyces bilateralis CBS 781.70</name>
    <dbReference type="NCBI Taxonomy" id="1392243"/>
    <lineage>
        <taxon>Eukaryota</taxon>
        <taxon>Fungi</taxon>
        <taxon>Dikarya</taxon>
        <taxon>Ascomycota</taxon>
        <taxon>Pezizomycotina</taxon>
        <taxon>Dothideomycetes</taxon>
        <taxon>Dothideomycetes incertae sedis</taxon>
        <taxon>Eremomycetales</taxon>
        <taxon>Eremomycetaceae</taxon>
        <taxon>Eremomyces</taxon>
    </lineage>
</organism>
<dbReference type="AlphaFoldDB" id="A0A6G1G239"/>
<evidence type="ECO:0000256" key="2">
    <source>
        <dbReference type="ARBA" id="ARBA00023242"/>
    </source>
</evidence>
<dbReference type="GO" id="GO:0008270">
    <property type="term" value="F:zinc ion binding"/>
    <property type="evidence" value="ECO:0007669"/>
    <property type="project" value="InterPro"/>
</dbReference>
<dbReference type="InterPro" id="IPR007219">
    <property type="entry name" value="XnlR_reg_dom"/>
</dbReference>
<dbReference type="GO" id="GO:0006351">
    <property type="term" value="P:DNA-templated transcription"/>
    <property type="evidence" value="ECO:0007669"/>
    <property type="project" value="InterPro"/>
</dbReference>
<keyword evidence="5" id="KW-1185">Reference proteome</keyword>
<dbReference type="InterPro" id="IPR050613">
    <property type="entry name" value="Sec_Metabolite_Reg"/>
</dbReference>
<dbReference type="Pfam" id="PF04082">
    <property type="entry name" value="Fungal_trans"/>
    <property type="match status" value="1"/>
</dbReference>